<dbReference type="OrthoDB" id="1847170at2759"/>
<dbReference type="SUPFAM" id="SSF48403">
    <property type="entry name" value="Ankyrin repeat"/>
    <property type="match status" value="1"/>
</dbReference>
<comment type="caution">
    <text evidence="4">The sequence shown here is derived from an EMBL/GenBank/DDBJ whole genome shotgun (WGS) entry which is preliminary data.</text>
</comment>
<gene>
    <name evidence="4" type="ORF">BS78_K147900</name>
</gene>
<accession>A0A9W8CFI5</accession>
<dbReference type="InterPro" id="IPR036770">
    <property type="entry name" value="Ankyrin_rpt-contain_sf"/>
</dbReference>
<evidence type="ECO:0000256" key="2">
    <source>
        <dbReference type="ARBA" id="ARBA00023043"/>
    </source>
</evidence>
<keyword evidence="2 3" id="KW-0040">ANK repeat</keyword>
<dbReference type="PROSITE" id="PS50088">
    <property type="entry name" value="ANK_REPEAT"/>
    <property type="match status" value="3"/>
</dbReference>
<dbReference type="EMBL" id="MU629628">
    <property type="protein sequence ID" value="KAJ1255852.1"/>
    <property type="molecule type" value="Genomic_DNA"/>
</dbReference>
<dbReference type="SMART" id="SM00248">
    <property type="entry name" value="ANK"/>
    <property type="match status" value="8"/>
</dbReference>
<keyword evidence="5" id="KW-1185">Reference proteome</keyword>
<name>A0A9W8CFI5_9POAL</name>
<dbReference type="PROSITE" id="PS50297">
    <property type="entry name" value="ANK_REP_REGION"/>
    <property type="match status" value="3"/>
</dbReference>
<sequence>MSDVMFVCSELYIAALEGRTEEVVKLLTGSSHPRGIHRGACCSTSEVTAERSTLLHIAAGEGHCSLITELCRRDSTLLSSVNSSLDTPLHSAARSGHAEAVDAVVRLATSSVEEDRLRETVGGRNSDGDTALHLAARHGHGEAVEVLVKLAPELASDVNGAAVSPLYLAVMSGSVRAVQAIVGCGNASAAGPTSQNALHAAVFKGSEMVSLLLGWRPALATDIDTNQSSPLHFASSDGDCSIIEEILTHAPHSAYMQDSDGLSALHAAALMGNGPAVKLLLKFCPGTADILDNHGRTFLHAASLRGHSSIVSHVTKNRMLDNILNKQDREGNTMLHLAVQAGEYNVVSKLLSSGKVQVHIMNNEGHTPYDLIENTTAFFSMVRRFYMSMAHNSGHRGKTI</sequence>
<organism evidence="4 5">
    <name type="scientific">Paspalum vaginatum</name>
    <name type="common">seashore paspalum</name>
    <dbReference type="NCBI Taxonomy" id="158149"/>
    <lineage>
        <taxon>Eukaryota</taxon>
        <taxon>Viridiplantae</taxon>
        <taxon>Streptophyta</taxon>
        <taxon>Embryophyta</taxon>
        <taxon>Tracheophyta</taxon>
        <taxon>Spermatophyta</taxon>
        <taxon>Magnoliopsida</taxon>
        <taxon>Liliopsida</taxon>
        <taxon>Poales</taxon>
        <taxon>Poaceae</taxon>
        <taxon>PACMAD clade</taxon>
        <taxon>Panicoideae</taxon>
        <taxon>Andropogonodae</taxon>
        <taxon>Paspaleae</taxon>
        <taxon>Paspalinae</taxon>
        <taxon>Paspalum</taxon>
    </lineage>
</organism>
<evidence type="ECO:0000256" key="1">
    <source>
        <dbReference type="ARBA" id="ARBA00022737"/>
    </source>
</evidence>
<evidence type="ECO:0008006" key="6">
    <source>
        <dbReference type="Google" id="ProtNLM"/>
    </source>
</evidence>
<keyword evidence="1" id="KW-0677">Repeat</keyword>
<evidence type="ECO:0000313" key="5">
    <source>
        <dbReference type="Proteomes" id="UP001164776"/>
    </source>
</evidence>
<dbReference type="Pfam" id="PF12796">
    <property type="entry name" value="Ank_2"/>
    <property type="match status" value="2"/>
</dbReference>
<evidence type="ECO:0000256" key="3">
    <source>
        <dbReference type="PROSITE-ProRule" id="PRU00023"/>
    </source>
</evidence>
<protein>
    <recommendedName>
        <fullName evidence="6">PGG domain-containing protein</fullName>
    </recommendedName>
</protein>
<feature type="repeat" description="ANK" evidence="3">
    <location>
        <begin position="330"/>
        <end position="354"/>
    </location>
</feature>
<dbReference type="GO" id="GO:0005886">
    <property type="term" value="C:plasma membrane"/>
    <property type="evidence" value="ECO:0007669"/>
    <property type="project" value="TreeGrafter"/>
</dbReference>
<reference evidence="4 5" key="1">
    <citation type="submission" date="2022-10" db="EMBL/GenBank/DDBJ databases">
        <title>WGS assembly of Paspalum vaginatum 540-79.</title>
        <authorList>
            <person name="Sun G."/>
            <person name="Wase N."/>
            <person name="Shu S."/>
            <person name="Jenkins J."/>
            <person name="Zhou B."/>
            <person name="Torres-Rodriguez J."/>
            <person name="Chen C."/>
            <person name="Sandor L."/>
            <person name="Plott C."/>
            <person name="Yoshinga Y."/>
            <person name="Daum C."/>
            <person name="Qi P."/>
            <person name="Barry K."/>
            <person name="Lipzen A."/>
            <person name="Berry L."/>
            <person name="Pedersen C."/>
            <person name="Gottilla T."/>
            <person name="Foltz A."/>
            <person name="Yu H."/>
            <person name="O'Malley R."/>
            <person name="Zhang C."/>
            <person name="Devos K."/>
            <person name="Sigmon B."/>
            <person name="Yu B."/>
            <person name="Obata T."/>
            <person name="Schmutz J."/>
            <person name="Schnable J."/>
        </authorList>
    </citation>
    <scope>NUCLEOTIDE SEQUENCE [LARGE SCALE GENOMIC DNA]</scope>
    <source>
        <strain evidence="5">cv. 540-79</strain>
    </source>
</reference>
<dbReference type="Proteomes" id="UP001164776">
    <property type="component" value="Unassembled WGS sequence"/>
</dbReference>
<feature type="repeat" description="ANK" evidence="3">
    <location>
        <begin position="260"/>
        <end position="282"/>
    </location>
</feature>
<dbReference type="Pfam" id="PF00023">
    <property type="entry name" value="Ank"/>
    <property type="match status" value="1"/>
</dbReference>
<dbReference type="InterPro" id="IPR002110">
    <property type="entry name" value="Ankyrin_rpt"/>
</dbReference>
<dbReference type="PANTHER" id="PTHR24186:SF41">
    <property type="entry name" value="PGG DOMAIN-CONTAINING PROTEIN"/>
    <property type="match status" value="1"/>
</dbReference>
<evidence type="ECO:0000313" key="4">
    <source>
        <dbReference type="EMBL" id="KAJ1255852.1"/>
    </source>
</evidence>
<feature type="repeat" description="ANK" evidence="3">
    <location>
        <begin position="127"/>
        <end position="159"/>
    </location>
</feature>
<dbReference type="AlphaFoldDB" id="A0A9W8CFI5"/>
<dbReference type="Gene3D" id="1.25.40.20">
    <property type="entry name" value="Ankyrin repeat-containing domain"/>
    <property type="match status" value="3"/>
</dbReference>
<proteinExistence type="predicted"/>
<dbReference type="PANTHER" id="PTHR24186">
    <property type="entry name" value="PROTEIN PHOSPHATASE 1 REGULATORY SUBUNIT"/>
    <property type="match status" value="1"/>
</dbReference>